<protein>
    <submittedName>
        <fullName evidence="4">Uncharacterized protein LOC107003221</fullName>
    </submittedName>
</protein>
<dbReference type="PANTHER" id="PTHR36789">
    <property type="entry name" value="TRANSMEMBRANE PROTEIN"/>
    <property type="match status" value="1"/>
</dbReference>
<reference evidence="4" key="2">
    <citation type="submission" date="2025-08" db="UniProtKB">
        <authorList>
            <consortium name="RefSeq"/>
        </authorList>
    </citation>
    <scope>IDENTIFICATION</scope>
</reference>
<proteinExistence type="predicted"/>
<evidence type="ECO:0000256" key="2">
    <source>
        <dbReference type="SAM" id="Phobius"/>
    </source>
</evidence>
<evidence type="ECO:0000313" key="4">
    <source>
        <dbReference type="RefSeq" id="XP_015057001.1"/>
    </source>
</evidence>
<keyword evidence="2" id="KW-0812">Transmembrane</keyword>
<feature type="transmembrane region" description="Helical" evidence="2">
    <location>
        <begin position="129"/>
        <end position="153"/>
    </location>
</feature>
<name>A0ABM1FHP6_SOLPN</name>
<feature type="compositionally biased region" description="Low complexity" evidence="1">
    <location>
        <begin position="63"/>
        <end position="79"/>
    </location>
</feature>
<dbReference type="Proteomes" id="UP000694930">
    <property type="component" value="Chromosome 11"/>
</dbReference>
<evidence type="ECO:0000256" key="1">
    <source>
        <dbReference type="SAM" id="MobiDB-lite"/>
    </source>
</evidence>
<gene>
    <name evidence="4" type="primary">LOC107003221</name>
</gene>
<keyword evidence="2" id="KW-1133">Transmembrane helix</keyword>
<feature type="region of interest" description="Disordered" evidence="1">
    <location>
        <begin position="55"/>
        <end position="84"/>
    </location>
</feature>
<sequence>MAISMYISPSYSPPILQNPSISKTHFPFSPIHTPKSKICPKRKHFIVFAAENGSNNTEKQENGLKNNGFSNGNGSNNNGNGDGGGKPRLNLRWMDLLLDPDPDNIVAVGLTGLLTWASVSILWQLFVIALAILLAALKYSFIAALLIFILITLL</sequence>
<feature type="transmembrane region" description="Helical" evidence="2">
    <location>
        <begin position="104"/>
        <end position="123"/>
    </location>
</feature>
<dbReference type="PANTHER" id="PTHR36789:SF1">
    <property type="entry name" value="TRANSMEMBRANE PROTEIN"/>
    <property type="match status" value="1"/>
</dbReference>
<keyword evidence="3" id="KW-1185">Reference proteome</keyword>
<reference evidence="3" key="1">
    <citation type="journal article" date="2014" name="Nat. Genet.">
        <title>The genome of the stress-tolerant wild tomato species Solanum pennellii.</title>
        <authorList>
            <person name="Bolger A."/>
            <person name="Scossa F."/>
            <person name="Bolger M.E."/>
            <person name="Lanz C."/>
            <person name="Maumus F."/>
            <person name="Tohge T."/>
            <person name="Quesneville H."/>
            <person name="Alseekh S."/>
            <person name="Sorensen I."/>
            <person name="Lichtenstein G."/>
            <person name="Fich E.A."/>
            <person name="Conte M."/>
            <person name="Keller H."/>
            <person name="Schneeberger K."/>
            <person name="Schwacke R."/>
            <person name="Ofner I."/>
            <person name="Vrebalov J."/>
            <person name="Xu Y."/>
            <person name="Osorio S."/>
            <person name="Aflitos S.A."/>
            <person name="Schijlen E."/>
            <person name="Jimenez-Gomez J.M."/>
            <person name="Ryngajllo M."/>
            <person name="Kimura S."/>
            <person name="Kumar R."/>
            <person name="Koenig D."/>
            <person name="Headland L.R."/>
            <person name="Maloof J.N."/>
            <person name="Sinha N."/>
            <person name="van Ham R.C."/>
            <person name="Lankhorst R.K."/>
            <person name="Mao L."/>
            <person name="Vogel A."/>
            <person name="Arsova B."/>
            <person name="Panstruga R."/>
            <person name="Fei Z."/>
            <person name="Rose J.K."/>
            <person name="Zamir D."/>
            <person name="Carrari F."/>
            <person name="Giovannoni J.J."/>
            <person name="Weigel D."/>
            <person name="Usadel B."/>
            <person name="Fernie A.R."/>
        </authorList>
    </citation>
    <scope>NUCLEOTIDE SEQUENCE [LARGE SCALE GENOMIC DNA]</scope>
    <source>
        <strain evidence="3">cv. LA0716</strain>
    </source>
</reference>
<keyword evidence="2" id="KW-0472">Membrane</keyword>
<organism evidence="3 4">
    <name type="scientific">Solanum pennellii</name>
    <name type="common">Tomato</name>
    <name type="synonym">Lycopersicon pennellii</name>
    <dbReference type="NCBI Taxonomy" id="28526"/>
    <lineage>
        <taxon>Eukaryota</taxon>
        <taxon>Viridiplantae</taxon>
        <taxon>Streptophyta</taxon>
        <taxon>Embryophyta</taxon>
        <taxon>Tracheophyta</taxon>
        <taxon>Spermatophyta</taxon>
        <taxon>Magnoliopsida</taxon>
        <taxon>eudicotyledons</taxon>
        <taxon>Gunneridae</taxon>
        <taxon>Pentapetalae</taxon>
        <taxon>asterids</taxon>
        <taxon>lamiids</taxon>
        <taxon>Solanales</taxon>
        <taxon>Solanaceae</taxon>
        <taxon>Solanoideae</taxon>
        <taxon>Solaneae</taxon>
        <taxon>Solanum</taxon>
        <taxon>Solanum subgen. Lycopersicon</taxon>
    </lineage>
</organism>
<evidence type="ECO:0000313" key="3">
    <source>
        <dbReference type="Proteomes" id="UP000694930"/>
    </source>
</evidence>
<accession>A0ABM1FHP6</accession>
<dbReference type="RefSeq" id="XP_015057001.1">
    <property type="nucleotide sequence ID" value="XM_015201515.2"/>
</dbReference>
<dbReference type="GeneID" id="107003221"/>